<dbReference type="GO" id="GO:0001727">
    <property type="term" value="F:lipid kinase activity"/>
    <property type="evidence" value="ECO:0007669"/>
    <property type="project" value="TreeGrafter"/>
</dbReference>
<evidence type="ECO:0000313" key="2">
    <source>
        <dbReference type="EMBL" id="KAI0303451.1"/>
    </source>
</evidence>
<dbReference type="PROSITE" id="PS50146">
    <property type="entry name" value="DAGK"/>
    <property type="match status" value="1"/>
</dbReference>
<keyword evidence="2" id="KW-0418">Kinase</keyword>
<keyword evidence="3" id="KW-1185">Reference proteome</keyword>
<name>A0AAD4M616_9AGAM</name>
<proteinExistence type="predicted"/>
<organism evidence="2 3">
    <name type="scientific">Multifurca ochricompacta</name>
    <dbReference type="NCBI Taxonomy" id="376703"/>
    <lineage>
        <taxon>Eukaryota</taxon>
        <taxon>Fungi</taxon>
        <taxon>Dikarya</taxon>
        <taxon>Basidiomycota</taxon>
        <taxon>Agaricomycotina</taxon>
        <taxon>Agaricomycetes</taxon>
        <taxon>Russulales</taxon>
        <taxon>Russulaceae</taxon>
        <taxon>Multifurca</taxon>
    </lineage>
</organism>
<evidence type="ECO:0000259" key="1">
    <source>
        <dbReference type="PROSITE" id="PS50146"/>
    </source>
</evidence>
<accession>A0AAD4M616</accession>
<dbReference type="SUPFAM" id="SSF111331">
    <property type="entry name" value="NAD kinase/diacylglycerol kinase-like"/>
    <property type="match status" value="1"/>
</dbReference>
<dbReference type="Pfam" id="PF00781">
    <property type="entry name" value="DAGK_cat"/>
    <property type="match status" value="1"/>
</dbReference>
<dbReference type="Gene3D" id="3.40.50.10330">
    <property type="entry name" value="Probable inorganic polyphosphate/atp-NAD kinase, domain 1"/>
    <property type="match status" value="1"/>
</dbReference>
<dbReference type="AlphaFoldDB" id="A0AAD4M616"/>
<comment type="caution">
    <text evidence="2">The sequence shown here is derived from an EMBL/GenBank/DDBJ whole genome shotgun (WGS) entry which is preliminary data.</text>
</comment>
<dbReference type="SMART" id="SM00046">
    <property type="entry name" value="DAGKc"/>
    <property type="match status" value="1"/>
</dbReference>
<protein>
    <submittedName>
        <fullName evidence="2">ATP-NAD kinase-like domain-containing protein</fullName>
    </submittedName>
</protein>
<gene>
    <name evidence="2" type="ORF">B0F90DRAFT_1711148</name>
</gene>
<dbReference type="GO" id="GO:0046512">
    <property type="term" value="P:sphingosine biosynthetic process"/>
    <property type="evidence" value="ECO:0007669"/>
    <property type="project" value="TreeGrafter"/>
</dbReference>
<reference evidence="2" key="1">
    <citation type="journal article" date="2022" name="New Phytol.">
        <title>Evolutionary transition to the ectomycorrhizal habit in the genomes of a hyperdiverse lineage of mushroom-forming fungi.</title>
        <authorList>
            <person name="Looney B."/>
            <person name="Miyauchi S."/>
            <person name="Morin E."/>
            <person name="Drula E."/>
            <person name="Courty P.E."/>
            <person name="Kohler A."/>
            <person name="Kuo A."/>
            <person name="LaButti K."/>
            <person name="Pangilinan J."/>
            <person name="Lipzen A."/>
            <person name="Riley R."/>
            <person name="Andreopoulos W."/>
            <person name="He G."/>
            <person name="Johnson J."/>
            <person name="Nolan M."/>
            <person name="Tritt A."/>
            <person name="Barry K.W."/>
            <person name="Grigoriev I.V."/>
            <person name="Nagy L.G."/>
            <person name="Hibbett D."/>
            <person name="Henrissat B."/>
            <person name="Matheny P.B."/>
            <person name="Labbe J."/>
            <person name="Martin F.M."/>
        </authorList>
    </citation>
    <scope>NUCLEOTIDE SEQUENCE</scope>
    <source>
        <strain evidence="2">BPL690</strain>
    </source>
</reference>
<dbReference type="EMBL" id="WTXG01000009">
    <property type="protein sequence ID" value="KAI0303451.1"/>
    <property type="molecule type" value="Genomic_DNA"/>
</dbReference>
<dbReference type="GO" id="GO:0016020">
    <property type="term" value="C:membrane"/>
    <property type="evidence" value="ECO:0007669"/>
    <property type="project" value="TreeGrafter"/>
</dbReference>
<dbReference type="InterPro" id="IPR017438">
    <property type="entry name" value="ATP-NAD_kinase_N"/>
</dbReference>
<dbReference type="PANTHER" id="PTHR12358:SF105">
    <property type="entry name" value="DAGKC DOMAIN-CONTAINING PROTEIN"/>
    <property type="match status" value="1"/>
</dbReference>
<dbReference type="GO" id="GO:0005737">
    <property type="term" value="C:cytoplasm"/>
    <property type="evidence" value="ECO:0007669"/>
    <property type="project" value="TreeGrafter"/>
</dbReference>
<dbReference type="PANTHER" id="PTHR12358">
    <property type="entry name" value="SPHINGOSINE KINASE"/>
    <property type="match status" value="1"/>
</dbReference>
<sequence>MPLIVVYNPVSGDRSGSKLATETIVPLLISHSIVPDKVAATEYPGHAGTLLLSYIDSLTPSSRTEGITLVLISGDGTLHEIVNALHSARSKQNDSFPSLRIILIPGGTANALHASFFPPESASDAEPTLLASLLSFLSATPRLVPLTFAYTTISPPAPGTEPAGPSASAVVSTVVTSTSLHAAILHDSEALRASIPGIERFKLAAAQNATTWYRARARLLAPIQRYDITSGAFVPVTPNSHGNPEEHLELPGPFAYFLSTVNVDRLEPFFRIAPLQRTLPPPHGAQTMDVLIVRPLRDPSLDGKSGEAERERFKERLWEVLGAAYRDGAHIHVRYAEGDGKTDGPPVVEYFRVGGWEWIPEEDDEKARLLCADGAIFHAPEGGKLVSNVLGRTAHDFRVAIYA</sequence>
<dbReference type="InterPro" id="IPR016064">
    <property type="entry name" value="NAD/diacylglycerol_kinase_sf"/>
</dbReference>
<feature type="domain" description="DAGKc" evidence="1">
    <location>
        <begin position="1"/>
        <end position="125"/>
    </location>
</feature>
<keyword evidence="2" id="KW-0808">Transferase</keyword>
<dbReference type="InterPro" id="IPR001206">
    <property type="entry name" value="Diacylglycerol_kinase_cat_dom"/>
</dbReference>
<dbReference type="InterPro" id="IPR050187">
    <property type="entry name" value="Lipid_Phosphate_FormReg"/>
</dbReference>
<dbReference type="Proteomes" id="UP001203297">
    <property type="component" value="Unassembled WGS sequence"/>
</dbReference>
<evidence type="ECO:0000313" key="3">
    <source>
        <dbReference type="Proteomes" id="UP001203297"/>
    </source>
</evidence>